<dbReference type="PANTHER" id="PTHR34129:SF1">
    <property type="entry name" value="DUF952 DOMAIN-CONTAINING PROTEIN"/>
    <property type="match status" value="1"/>
</dbReference>
<comment type="caution">
    <text evidence="1">The sequence shown here is derived from an EMBL/GenBank/DDBJ whole genome shotgun (WGS) entry which is preliminary data.</text>
</comment>
<proteinExistence type="predicted"/>
<dbReference type="EMBL" id="QPFP01000007">
    <property type="protein sequence ID" value="TEB35613.1"/>
    <property type="molecule type" value="Genomic_DNA"/>
</dbReference>
<gene>
    <name evidence="1" type="ORF">FA13DRAFT_1360572</name>
</gene>
<evidence type="ECO:0000313" key="2">
    <source>
        <dbReference type="Proteomes" id="UP000298030"/>
    </source>
</evidence>
<evidence type="ECO:0000313" key="1">
    <source>
        <dbReference type="EMBL" id="TEB35613.1"/>
    </source>
</evidence>
<dbReference type="SUPFAM" id="SSF56399">
    <property type="entry name" value="ADP-ribosylation"/>
    <property type="match status" value="1"/>
</dbReference>
<evidence type="ECO:0008006" key="3">
    <source>
        <dbReference type="Google" id="ProtNLM"/>
    </source>
</evidence>
<name>A0A4Y7TN31_COPMI</name>
<accession>A0A4Y7TN31</accession>
<sequence>MSPPTYIYKIVPASSAPPDPLPDRLPVSNLDATDGFIHLSTAKQVARTLDRYFNGTGNERIYLLRLDYAKIKGHVKWETPQGGV</sequence>
<keyword evidence="2" id="KW-1185">Reference proteome</keyword>
<dbReference type="OrthoDB" id="3335358at2759"/>
<dbReference type="Proteomes" id="UP000298030">
    <property type="component" value="Unassembled WGS sequence"/>
</dbReference>
<protein>
    <recommendedName>
        <fullName evidence="3">DUF952 domain-containing protein</fullName>
    </recommendedName>
</protein>
<dbReference type="InterPro" id="IPR009297">
    <property type="entry name" value="DUF952"/>
</dbReference>
<organism evidence="1 2">
    <name type="scientific">Coprinellus micaceus</name>
    <name type="common">Glistening ink-cap mushroom</name>
    <name type="synonym">Coprinus micaceus</name>
    <dbReference type="NCBI Taxonomy" id="71717"/>
    <lineage>
        <taxon>Eukaryota</taxon>
        <taxon>Fungi</taxon>
        <taxon>Dikarya</taxon>
        <taxon>Basidiomycota</taxon>
        <taxon>Agaricomycotina</taxon>
        <taxon>Agaricomycetes</taxon>
        <taxon>Agaricomycetidae</taxon>
        <taxon>Agaricales</taxon>
        <taxon>Agaricineae</taxon>
        <taxon>Psathyrellaceae</taxon>
        <taxon>Coprinellus</taxon>
    </lineage>
</organism>
<dbReference type="Pfam" id="PF06108">
    <property type="entry name" value="DUF952"/>
    <property type="match status" value="1"/>
</dbReference>
<reference evidence="1 2" key="1">
    <citation type="journal article" date="2019" name="Nat. Ecol. Evol.">
        <title>Megaphylogeny resolves global patterns of mushroom evolution.</title>
        <authorList>
            <person name="Varga T."/>
            <person name="Krizsan K."/>
            <person name="Foldi C."/>
            <person name="Dima B."/>
            <person name="Sanchez-Garcia M."/>
            <person name="Sanchez-Ramirez S."/>
            <person name="Szollosi G.J."/>
            <person name="Szarkandi J.G."/>
            <person name="Papp V."/>
            <person name="Albert L."/>
            <person name="Andreopoulos W."/>
            <person name="Angelini C."/>
            <person name="Antonin V."/>
            <person name="Barry K.W."/>
            <person name="Bougher N.L."/>
            <person name="Buchanan P."/>
            <person name="Buyck B."/>
            <person name="Bense V."/>
            <person name="Catcheside P."/>
            <person name="Chovatia M."/>
            <person name="Cooper J."/>
            <person name="Damon W."/>
            <person name="Desjardin D."/>
            <person name="Finy P."/>
            <person name="Geml J."/>
            <person name="Haridas S."/>
            <person name="Hughes K."/>
            <person name="Justo A."/>
            <person name="Karasinski D."/>
            <person name="Kautmanova I."/>
            <person name="Kiss B."/>
            <person name="Kocsube S."/>
            <person name="Kotiranta H."/>
            <person name="LaButti K.M."/>
            <person name="Lechner B.E."/>
            <person name="Liimatainen K."/>
            <person name="Lipzen A."/>
            <person name="Lukacs Z."/>
            <person name="Mihaltcheva S."/>
            <person name="Morgado L.N."/>
            <person name="Niskanen T."/>
            <person name="Noordeloos M.E."/>
            <person name="Ohm R.A."/>
            <person name="Ortiz-Santana B."/>
            <person name="Ovrebo C."/>
            <person name="Racz N."/>
            <person name="Riley R."/>
            <person name="Savchenko A."/>
            <person name="Shiryaev A."/>
            <person name="Soop K."/>
            <person name="Spirin V."/>
            <person name="Szebenyi C."/>
            <person name="Tomsovsky M."/>
            <person name="Tulloss R.E."/>
            <person name="Uehling J."/>
            <person name="Grigoriev I.V."/>
            <person name="Vagvolgyi C."/>
            <person name="Papp T."/>
            <person name="Martin F.M."/>
            <person name="Miettinen O."/>
            <person name="Hibbett D.S."/>
            <person name="Nagy L.G."/>
        </authorList>
    </citation>
    <scope>NUCLEOTIDE SEQUENCE [LARGE SCALE GENOMIC DNA]</scope>
    <source>
        <strain evidence="1 2">FP101781</strain>
    </source>
</reference>
<dbReference type="STRING" id="71717.A0A4Y7TN31"/>
<dbReference type="Gene3D" id="3.20.170.20">
    <property type="entry name" value="Protein of unknown function DUF952"/>
    <property type="match status" value="1"/>
</dbReference>
<dbReference type="PANTHER" id="PTHR34129">
    <property type="entry name" value="BLR1139 PROTEIN"/>
    <property type="match status" value="1"/>
</dbReference>
<dbReference type="AlphaFoldDB" id="A0A4Y7TN31"/>